<accession>A0A4V3XFT9</accession>
<dbReference type="Proteomes" id="UP000308730">
    <property type="component" value="Unassembled WGS sequence"/>
</dbReference>
<name>A0A4V3XFT9_9APHY</name>
<feature type="compositionally biased region" description="Low complexity" evidence="1">
    <location>
        <begin position="86"/>
        <end position="96"/>
    </location>
</feature>
<evidence type="ECO:0000256" key="1">
    <source>
        <dbReference type="SAM" id="MobiDB-lite"/>
    </source>
</evidence>
<sequence>MAHKRRHPTSSPEPSSEPEPNLPPAAESHRPRKKVKSSGVLGTLQQAMAKASGPSSGSKKTSSSSRTSSLQQATEETNRGLHRRIGSTSGSQAQKSSKGKGKAVEKARRGRPVVTTFVVQQILFVNYGTKDQESYGFGVNAVSDGDHLFVGPELLNTDLPSALTIDNNRAFSMTLDGPFTLDEDWTWEETDQWLREQAPVVFEHILDLQPFKLNRSFRTKDPATRRRLPQYCLCLKNRAAGSRSPYKLAATFNDFPAARDIQRLLPSVLQKKNASENVVIFSFRHHAPKWALQSLLPGQLKQNASRFFQADTPPRFDGISAVRATKAAPEGKSKGHASTPSSEEDGKYMEVSESGSDDEDSFATRTKISRPHAHASVSAGEGMSDIEHDLHNVYLTSEVDADDAVSPPAQASDHDSDVLLLESAPPSPTSTRPPSPALDPGFQLLVPKVLPEVARSLLAVQSPTVCMPDQLVSPRH</sequence>
<gene>
    <name evidence="2" type="ORF">EUX98_g8891</name>
</gene>
<dbReference type="EMBL" id="SGPM01000572">
    <property type="protein sequence ID" value="THH18833.1"/>
    <property type="molecule type" value="Genomic_DNA"/>
</dbReference>
<feature type="compositionally biased region" description="Low complexity" evidence="1">
    <location>
        <begin position="52"/>
        <end position="69"/>
    </location>
</feature>
<organism evidence="2 3">
    <name type="scientific">Antrodiella citrinella</name>
    <dbReference type="NCBI Taxonomy" id="2447956"/>
    <lineage>
        <taxon>Eukaryota</taxon>
        <taxon>Fungi</taxon>
        <taxon>Dikarya</taxon>
        <taxon>Basidiomycota</taxon>
        <taxon>Agaricomycotina</taxon>
        <taxon>Agaricomycetes</taxon>
        <taxon>Polyporales</taxon>
        <taxon>Steccherinaceae</taxon>
        <taxon>Antrodiella</taxon>
    </lineage>
</organism>
<evidence type="ECO:0000313" key="2">
    <source>
        <dbReference type="EMBL" id="THH18833.1"/>
    </source>
</evidence>
<feature type="region of interest" description="Disordered" evidence="1">
    <location>
        <begin position="324"/>
        <end position="382"/>
    </location>
</feature>
<keyword evidence="3" id="KW-1185">Reference proteome</keyword>
<proteinExistence type="predicted"/>
<feature type="compositionally biased region" description="Pro residues" evidence="1">
    <location>
        <begin position="425"/>
        <end position="437"/>
    </location>
</feature>
<comment type="caution">
    <text evidence="2">The sequence shown here is derived from an EMBL/GenBank/DDBJ whole genome shotgun (WGS) entry which is preliminary data.</text>
</comment>
<feature type="region of interest" description="Disordered" evidence="1">
    <location>
        <begin position="404"/>
        <end position="439"/>
    </location>
</feature>
<feature type="region of interest" description="Disordered" evidence="1">
    <location>
        <begin position="1"/>
        <end position="109"/>
    </location>
</feature>
<evidence type="ECO:0000313" key="3">
    <source>
        <dbReference type="Proteomes" id="UP000308730"/>
    </source>
</evidence>
<dbReference type="AlphaFoldDB" id="A0A4V3XFT9"/>
<protein>
    <submittedName>
        <fullName evidence="2">Uncharacterized protein</fullName>
    </submittedName>
</protein>
<reference evidence="2 3" key="1">
    <citation type="submission" date="2019-02" db="EMBL/GenBank/DDBJ databases">
        <title>Genome sequencing of the rare red list fungi Antrodiella citrinella (Flaviporus citrinellus).</title>
        <authorList>
            <person name="Buettner E."/>
            <person name="Kellner H."/>
        </authorList>
    </citation>
    <scope>NUCLEOTIDE SEQUENCE [LARGE SCALE GENOMIC DNA]</scope>
    <source>
        <strain evidence="2 3">DSM 108506</strain>
    </source>
</reference>